<dbReference type="AlphaFoldDB" id="A0A813JL66"/>
<feature type="compositionally biased region" description="Polar residues" evidence="1">
    <location>
        <begin position="83"/>
        <end position="93"/>
    </location>
</feature>
<feature type="compositionally biased region" description="Low complexity" evidence="1">
    <location>
        <begin position="19"/>
        <end position="30"/>
    </location>
</feature>
<proteinExistence type="predicted"/>
<evidence type="ECO:0000313" key="3">
    <source>
        <dbReference type="Proteomes" id="UP000626109"/>
    </source>
</evidence>
<sequence length="104" mass="11489">MVQEEVALLQVRAGGQNVEQQEQQQQQEQQDLSMDQNAELEAGERSLRKKVGRTTTTTMQHAPSPGRSHSSGTRKARTRSSGRHPSTSRSPQQMALAKVTSYGL</sequence>
<comment type="caution">
    <text evidence="2">The sequence shown here is derived from an EMBL/GenBank/DDBJ whole genome shotgun (WGS) entry which is preliminary data.</text>
</comment>
<reference evidence="2" key="1">
    <citation type="submission" date="2021-02" db="EMBL/GenBank/DDBJ databases">
        <authorList>
            <person name="Dougan E. K."/>
            <person name="Rhodes N."/>
            <person name="Thang M."/>
            <person name="Chan C."/>
        </authorList>
    </citation>
    <scope>NUCLEOTIDE SEQUENCE</scope>
</reference>
<name>A0A813JL66_POLGL</name>
<evidence type="ECO:0000313" key="2">
    <source>
        <dbReference type="EMBL" id="CAE8679182.1"/>
    </source>
</evidence>
<accession>A0A813JL66</accession>
<feature type="compositionally biased region" description="Polar residues" evidence="1">
    <location>
        <begin position="53"/>
        <end position="71"/>
    </location>
</feature>
<organism evidence="2 3">
    <name type="scientific">Polarella glacialis</name>
    <name type="common">Dinoflagellate</name>
    <dbReference type="NCBI Taxonomy" id="89957"/>
    <lineage>
        <taxon>Eukaryota</taxon>
        <taxon>Sar</taxon>
        <taxon>Alveolata</taxon>
        <taxon>Dinophyceae</taxon>
        <taxon>Suessiales</taxon>
        <taxon>Suessiaceae</taxon>
        <taxon>Polarella</taxon>
    </lineage>
</organism>
<protein>
    <submittedName>
        <fullName evidence="2">Uncharacterized protein</fullName>
    </submittedName>
</protein>
<feature type="compositionally biased region" description="Basic residues" evidence="1">
    <location>
        <begin position="72"/>
        <end position="82"/>
    </location>
</feature>
<dbReference type="Proteomes" id="UP000626109">
    <property type="component" value="Unassembled WGS sequence"/>
</dbReference>
<feature type="region of interest" description="Disordered" evidence="1">
    <location>
        <begin position="13"/>
        <end position="104"/>
    </location>
</feature>
<gene>
    <name evidence="2" type="ORF">PGLA2088_LOCUS21221</name>
</gene>
<evidence type="ECO:0000256" key="1">
    <source>
        <dbReference type="SAM" id="MobiDB-lite"/>
    </source>
</evidence>
<dbReference type="EMBL" id="CAJNNW010025745">
    <property type="protein sequence ID" value="CAE8679182.1"/>
    <property type="molecule type" value="Genomic_DNA"/>
</dbReference>